<evidence type="ECO:0000256" key="1">
    <source>
        <dbReference type="ARBA" id="ARBA00023125"/>
    </source>
</evidence>
<dbReference type="PROSITE" id="PS50995">
    <property type="entry name" value="HTH_MARR_2"/>
    <property type="match status" value="1"/>
</dbReference>
<organism evidence="3 4">
    <name type="scientific">Paenibacillus hexagrammi</name>
    <dbReference type="NCBI Taxonomy" id="2908839"/>
    <lineage>
        <taxon>Bacteria</taxon>
        <taxon>Bacillati</taxon>
        <taxon>Bacillota</taxon>
        <taxon>Bacilli</taxon>
        <taxon>Bacillales</taxon>
        <taxon>Paenibacillaceae</taxon>
        <taxon>Paenibacillus</taxon>
    </lineage>
</organism>
<dbReference type="PRINTS" id="PR00598">
    <property type="entry name" value="HTHMARR"/>
</dbReference>
<gene>
    <name evidence="3" type="ORF">L0M14_12105</name>
</gene>
<dbReference type="SMART" id="SM00347">
    <property type="entry name" value="HTH_MARR"/>
    <property type="match status" value="1"/>
</dbReference>
<dbReference type="InterPro" id="IPR036388">
    <property type="entry name" value="WH-like_DNA-bd_sf"/>
</dbReference>
<evidence type="ECO:0000313" key="3">
    <source>
        <dbReference type="EMBL" id="UJF35758.1"/>
    </source>
</evidence>
<sequence>MGDWQEAPKGSLPWELNDHIGNLLKRASNLVRREIENTLRPLGMTTQQYLTMRYSKDVPGITHSDLEKFLHIEKSSVTSLVTGMEKKGWVTRRHHGEDARVKQIYLSESGLQLCNHAYEEVERVKNQVETFLTPQEADILKILLKKVIHTYEHHSPRPTT</sequence>
<accession>A0ABY3SQL4</accession>
<name>A0ABY3SQL4_9BACL</name>
<feature type="domain" description="HTH marR-type" evidence="2">
    <location>
        <begin position="17"/>
        <end position="149"/>
    </location>
</feature>
<proteinExistence type="predicted"/>
<dbReference type="InterPro" id="IPR000835">
    <property type="entry name" value="HTH_MarR-typ"/>
</dbReference>
<dbReference type="PANTHER" id="PTHR33164">
    <property type="entry name" value="TRANSCRIPTIONAL REGULATOR, MARR FAMILY"/>
    <property type="match status" value="1"/>
</dbReference>
<reference evidence="3 4" key="1">
    <citation type="journal article" date="2024" name="Int. J. Syst. Evol. Microbiol.">
        <title>Paenibacillus hexagrammi sp. nov., a novel bacterium isolated from the gut content of Hexagrammos agrammus.</title>
        <authorList>
            <person name="Jung H.K."/>
            <person name="Kim D.G."/>
            <person name="Zin H."/>
            <person name="Park J."/>
            <person name="Jung H."/>
            <person name="Kim Y.O."/>
            <person name="Kong H.J."/>
            <person name="Kim J.W."/>
            <person name="Kim Y.S."/>
        </authorList>
    </citation>
    <scope>NUCLEOTIDE SEQUENCE [LARGE SCALE GENOMIC DNA]</scope>
    <source>
        <strain evidence="3 4">YPD9-1</strain>
    </source>
</reference>
<protein>
    <submittedName>
        <fullName evidence="3">MarR family transcriptional regulator</fullName>
    </submittedName>
</protein>
<evidence type="ECO:0000313" key="4">
    <source>
        <dbReference type="Proteomes" id="UP001649230"/>
    </source>
</evidence>
<dbReference type="Proteomes" id="UP001649230">
    <property type="component" value="Chromosome"/>
</dbReference>
<evidence type="ECO:0000259" key="2">
    <source>
        <dbReference type="PROSITE" id="PS50995"/>
    </source>
</evidence>
<dbReference type="Pfam" id="PF12802">
    <property type="entry name" value="MarR_2"/>
    <property type="match status" value="1"/>
</dbReference>
<keyword evidence="4" id="KW-1185">Reference proteome</keyword>
<dbReference type="SUPFAM" id="SSF46785">
    <property type="entry name" value="Winged helix' DNA-binding domain"/>
    <property type="match status" value="1"/>
</dbReference>
<keyword evidence="1" id="KW-0238">DNA-binding</keyword>
<dbReference type="EMBL" id="CP090978">
    <property type="protein sequence ID" value="UJF35758.1"/>
    <property type="molecule type" value="Genomic_DNA"/>
</dbReference>
<dbReference type="Gene3D" id="1.10.10.10">
    <property type="entry name" value="Winged helix-like DNA-binding domain superfamily/Winged helix DNA-binding domain"/>
    <property type="match status" value="1"/>
</dbReference>
<dbReference type="InterPro" id="IPR039422">
    <property type="entry name" value="MarR/SlyA-like"/>
</dbReference>
<dbReference type="RefSeq" id="WP_235122315.1">
    <property type="nucleotide sequence ID" value="NZ_CP090978.1"/>
</dbReference>
<dbReference type="PANTHER" id="PTHR33164:SF43">
    <property type="entry name" value="HTH-TYPE TRANSCRIPTIONAL REPRESSOR YETL"/>
    <property type="match status" value="1"/>
</dbReference>
<dbReference type="InterPro" id="IPR036390">
    <property type="entry name" value="WH_DNA-bd_sf"/>
</dbReference>